<gene>
    <name evidence="2" type="ORF">BAU08_05910</name>
</gene>
<sequence>MIRAAIALALASMLAGCASLTDAGIAHYQVSTFYDVAAGRVLCCKADIRNGKNIDRVQLHVRRTAADDWTVDLTEIRIDASTGQGIAAQAAAGVAGAVSNAAASAAVQIINPVRVP</sequence>
<evidence type="ECO:0000313" key="3">
    <source>
        <dbReference type="Proteomes" id="UP000092213"/>
    </source>
</evidence>
<dbReference type="EMBL" id="CP016171">
    <property type="protein sequence ID" value="ANN70930.1"/>
    <property type="molecule type" value="Genomic_DNA"/>
</dbReference>
<organism evidence="2 3">
    <name type="scientific">Bordetella bronchialis</name>
    <dbReference type="NCBI Taxonomy" id="463025"/>
    <lineage>
        <taxon>Bacteria</taxon>
        <taxon>Pseudomonadati</taxon>
        <taxon>Pseudomonadota</taxon>
        <taxon>Betaproteobacteria</taxon>
        <taxon>Burkholderiales</taxon>
        <taxon>Alcaligenaceae</taxon>
        <taxon>Bordetella</taxon>
    </lineage>
</organism>
<dbReference type="AlphaFoldDB" id="A0A193FTG5"/>
<dbReference type="RefSeq" id="WP_066668547.1">
    <property type="nucleotide sequence ID" value="NZ_CP016171.1"/>
</dbReference>
<evidence type="ECO:0000313" key="2">
    <source>
        <dbReference type="EMBL" id="ANN70930.1"/>
    </source>
</evidence>
<dbReference type="PROSITE" id="PS51257">
    <property type="entry name" value="PROKAR_LIPOPROTEIN"/>
    <property type="match status" value="1"/>
</dbReference>
<accession>A0A193FTG5</accession>
<name>A0A193FTG5_9BORD</name>
<dbReference type="Proteomes" id="UP000092213">
    <property type="component" value="Chromosome"/>
</dbReference>
<keyword evidence="1" id="KW-0732">Signal</keyword>
<evidence type="ECO:0008006" key="4">
    <source>
        <dbReference type="Google" id="ProtNLM"/>
    </source>
</evidence>
<feature type="signal peptide" evidence="1">
    <location>
        <begin position="1"/>
        <end position="23"/>
    </location>
</feature>
<feature type="chain" id="PRO_5008258311" description="Lipoprotein" evidence="1">
    <location>
        <begin position="24"/>
        <end position="116"/>
    </location>
</feature>
<evidence type="ECO:0000256" key="1">
    <source>
        <dbReference type="SAM" id="SignalP"/>
    </source>
</evidence>
<reference evidence="2 3" key="1">
    <citation type="submission" date="2016-06" db="EMBL/GenBank/DDBJ databases">
        <title>Complete genome sequences of Bordetella bronchialis and Bordetella flabilis.</title>
        <authorList>
            <person name="LiPuma J.J."/>
            <person name="Spilker T."/>
        </authorList>
    </citation>
    <scope>NUCLEOTIDE SEQUENCE [LARGE SCALE GENOMIC DNA]</scope>
    <source>
        <strain evidence="2 3">AU17976</strain>
    </source>
</reference>
<dbReference type="STRING" id="463025.BAU08_05910"/>
<proteinExistence type="predicted"/>
<protein>
    <recommendedName>
        <fullName evidence="4">Lipoprotein</fullName>
    </recommendedName>
</protein>